<dbReference type="GO" id="GO:0046872">
    <property type="term" value="F:metal ion binding"/>
    <property type="evidence" value="ECO:0007669"/>
    <property type="project" value="UniProtKB-KW"/>
</dbReference>
<comment type="caution">
    <text evidence="6">The sequence shown here is derived from an EMBL/GenBank/DDBJ whole genome shotgun (WGS) entry which is preliminary data.</text>
</comment>
<dbReference type="EMBL" id="VOXD01000031">
    <property type="protein sequence ID" value="TXF87814.1"/>
    <property type="molecule type" value="Genomic_DNA"/>
</dbReference>
<dbReference type="InterPro" id="IPR009056">
    <property type="entry name" value="Cyt_c-like_dom"/>
</dbReference>
<evidence type="ECO:0000256" key="3">
    <source>
        <dbReference type="ARBA" id="ARBA00023004"/>
    </source>
</evidence>
<evidence type="ECO:0000313" key="6">
    <source>
        <dbReference type="EMBL" id="TXF87814.1"/>
    </source>
</evidence>
<dbReference type="GO" id="GO:0009055">
    <property type="term" value="F:electron transfer activity"/>
    <property type="evidence" value="ECO:0007669"/>
    <property type="project" value="InterPro"/>
</dbReference>
<evidence type="ECO:0000256" key="1">
    <source>
        <dbReference type="ARBA" id="ARBA00022617"/>
    </source>
</evidence>
<reference evidence="6 7" key="1">
    <citation type="submission" date="2019-08" db="EMBL/GenBank/DDBJ databases">
        <title>Lewinella sp. strain SSH13 Genome sequencing and assembly.</title>
        <authorList>
            <person name="Kim I."/>
        </authorList>
    </citation>
    <scope>NUCLEOTIDE SEQUENCE [LARGE SCALE GENOMIC DNA]</scope>
    <source>
        <strain evidence="6 7">SSH13</strain>
    </source>
</reference>
<keyword evidence="1 4" id="KW-0349">Heme</keyword>
<keyword evidence="7" id="KW-1185">Reference proteome</keyword>
<dbReference type="PANTHER" id="PTHR35008">
    <property type="entry name" value="BLL4482 PROTEIN-RELATED"/>
    <property type="match status" value="1"/>
</dbReference>
<dbReference type="OrthoDB" id="9811395at2"/>
<accession>A0A5C7FSW5</accession>
<keyword evidence="2 4" id="KW-0479">Metal-binding</keyword>
<evidence type="ECO:0000256" key="4">
    <source>
        <dbReference type="PROSITE-ProRule" id="PRU00433"/>
    </source>
</evidence>
<gene>
    <name evidence="6" type="ORF">FUA23_17295</name>
</gene>
<dbReference type="PROSITE" id="PS51007">
    <property type="entry name" value="CYTC"/>
    <property type="match status" value="1"/>
</dbReference>
<dbReference type="InterPro" id="IPR051459">
    <property type="entry name" value="Cytochrome_c-type_DH"/>
</dbReference>
<evidence type="ECO:0000259" key="5">
    <source>
        <dbReference type="PROSITE" id="PS51007"/>
    </source>
</evidence>
<organism evidence="6 7">
    <name type="scientific">Neolewinella aurantiaca</name>
    <dbReference type="NCBI Taxonomy" id="2602767"/>
    <lineage>
        <taxon>Bacteria</taxon>
        <taxon>Pseudomonadati</taxon>
        <taxon>Bacteroidota</taxon>
        <taxon>Saprospiria</taxon>
        <taxon>Saprospirales</taxon>
        <taxon>Lewinellaceae</taxon>
        <taxon>Neolewinella</taxon>
    </lineage>
</organism>
<protein>
    <submittedName>
        <fullName evidence="6">Cytochrome c</fullName>
    </submittedName>
</protein>
<dbReference type="InterPro" id="IPR036909">
    <property type="entry name" value="Cyt_c-like_dom_sf"/>
</dbReference>
<sequence length="132" mass="14933">MPMRSLLYLAIICTLIALPFACGKTDHLQGRNLYLQHCASCHFETGEGLRQLMPPLAGSDYLEKNPGMVVRGIRKGMSGEMVVNGVTFNHEMPGNKELSEFQIVNIMNYINQAWGNDFGKITVEETRRWLEE</sequence>
<proteinExistence type="predicted"/>
<dbReference type="GO" id="GO:0020037">
    <property type="term" value="F:heme binding"/>
    <property type="evidence" value="ECO:0007669"/>
    <property type="project" value="InterPro"/>
</dbReference>
<dbReference type="PANTHER" id="PTHR35008:SF4">
    <property type="entry name" value="BLL4482 PROTEIN"/>
    <property type="match status" value="1"/>
</dbReference>
<dbReference type="Pfam" id="PF00034">
    <property type="entry name" value="Cytochrom_C"/>
    <property type="match status" value="1"/>
</dbReference>
<dbReference type="AlphaFoldDB" id="A0A5C7FSW5"/>
<name>A0A5C7FSW5_9BACT</name>
<evidence type="ECO:0000313" key="7">
    <source>
        <dbReference type="Proteomes" id="UP000321907"/>
    </source>
</evidence>
<keyword evidence="3 4" id="KW-0408">Iron</keyword>
<dbReference type="Proteomes" id="UP000321907">
    <property type="component" value="Unassembled WGS sequence"/>
</dbReference>
<dbReference type="Gene3D" id="1.10.760.10">
    <property type="entry name" value="Cytochrome c-like domain"/>
    <property type="match status" value="1"/>
</dbReference>
<dbReference type="SUPFAM" id="SSF46626">
    <property type="entry name" value="Cytochrome c"/>
    <property type="match status" value="1"/>
</dbReference>
<evidence type="ECO:0000256" key="2">
    <source>
        <dbReference type="ARBA" id="ARBA00022723"/>
    </source>
</evidence>
<feature type="domain" description="Cytochrome c" evidence="5">
    <location>
        <begin position="25"/>
        <end position="114"/>
    </location>
</feature>